<evidence type="ECO:0000313" key="2">
    <source>
        <dbReference type="EMBL" id="KEF53900.1"/>
    </source>
</evidence>
<dbReference type="VEuPathDB" id="FungiDB:A1O9_10302"/>
<dbReference type="HOGENOM" id="CLU_2948036_0_0_1"/>
<protein>
    <submittedName>
        <fullName evidence="2">Uncharacterized protein</fullName>
    </submittedName>
</protein>
<gene>
    <name evidence="2" type="ORF">A1O9_10302</name>
</gene>
<reference evidence="2 3" key="1">
    <citation type="submission" date="2013-03" db="EMBL/GenBank/DDBJ databases">
        <title>The Genome Sequence of Exophiala aquamarina CBS 119918.</title>
        <authorList>
            <consortium name="The Broad Institute Genomics Platform"/>
            <person name="Cuomo C."/>
            <person name="de Hoog S."/>
            <person name="Gorbushina A."/>
            <person name="Walker B."/>
            <person name="Young S.K."/>
            <person name="Zeng Q."/>
            <person name="Gargeya S."/>
            <person name="Fitzgerald M."/>
            <person name="Haas B."/>
            <person name="Abouelleil A."/>
            <person name="Allen A.W."/>
            <person name="Alvarado L."/>
            <person name="Arachchi H.M."/>
            <person name="Berlin A.M."/>
            <person name="Chapman S.B."/>
            <person name="Gainer-Dewar J."/>
            <person name="Goldberg J."/>
            <person name="Griggs A."/>
            <person name="Gujja S."/>
            <person name="Hansen M."/>
            <person name="Howarth C."/>
            <person name="Imamovic A."/>
            <person name="Ireland A."/>
            <person name="Larimer J."/>
            <person name="McCowan C."/>
            <person name="Murphy C."/>
            <person name="Pearson M."/>
            <person name="Poon T.W."/>
            <person name="Priest M."/>
            <person name="Roberts A."/>
            <person name="Saif S."/>
            <person name="Shea T."/>
            <person name="Sisk P."/>
            <person name="Sykes S."/>
            <person name="Wortman J."/>
            <person name="Nusbaum C."/>
            <person name="Birren B."/>
        </authorList>
    </citation>
    <scope>NUCLEOTIDE SEQUENCE [LARGE SCALE GENOMIC DNA]</scope>
    <source>
        <strain evidence="2 3">CBS 119918</strain>
    </source>
</reference>
<sequence>QDQPGPPRQKAFNPKTMKTEPVKLDGTFYSPGGPRPRLIKPTNGQRNRSFQLCVAPDCFR</sequence>
<dbReference type="EMBL" id="AMGV01000012">
    <property type="protein sequence ID" value="KEF53900.1"/>
    <property type="molecule type" value="Genomic_DNA"/>
</dbReference>
<accession>A0A072PEC0</accession>
<comment type="caution">
    <text evidence="2">The sequence shown here is derived from an EMBL/GenBank/DDBJ whole genome shotgun (WGS) entry which is preliminary data.</text>
</comment>
<evidence type="ECO:0000256" key="1">
    <source>
        <dbReference type="SAM" id="MobiDB-lite"/>
    </source>
</evidence>
<dbReference type="GeneID" id="25285206"/>
<dbReference type="RefSeq" id="XP_013256490.1">
    <property type="nucleotide sequence ID" value="XM_013401036.1"/>
</dbReference>
<dbReference type="AlphaFoldDB" id="A0A072PEC0"/>
<organism evidence="2 3">
    <name type="scientific">Exophiala aquamarina CBS 119918</name>
    <dbReference type="NCBI Taxonomy" id="1182545"/>
    <lineage>
        <taxon>Eukaryota</taxon>
        <taxon>Fungi</taxon>
        <taxon>Dikarya</taxon>
        <taxon>Ascomycota</taxon>
        <taxon>Pezizomycotina</taxon>
        <taxon>Eurotiomycetes</taxon>
        <taxon>Chaetothyriomycetidae</taxon>
        <taxon>Chaetothyriales</taxon>
        <taxon>Herpotrichiellaceae</taxon>
        <taxon>Exophiala</taxon>
    </lineage>
</organism>
<dbReference type="Proteomes" id="UP000027920">
    <property type="component" value="Unassembled WGS sequence"/>
</dbReference>
<dbReference type="OrthoDB" id="4135672at2759"/>
<proteinExistence type="predicted"/>
<name>A0A072PEC0_9EURO</name>
<feature type="region of interest" description="Disordered" evidence="1">
    <location>
        <begin position="1"/>
        <end position="44"/>
    </location>
</feature>
<feature type="non-terminal residue" evidence="2">
    <location>
        <position position="60"/>
    </location>
</feature>
<evidence type="ECO:0000313" key="3">
    <source>
        <dbReference type="Proteomes" id="UP000027920"/>
    </source>
</evidence>
<feature type="non-terminal residue" evidence="2">
    <location>
        <position position="1"/>
    </location>
</feature>
<keyword evidence="3" id="KW-1185">Reference proteome</keyword>